<evidence type="ECO:0000256" key="1">
    <source>
        <dbReference type="SAM" id="Phobius"/>
    </source>
</evidence>
<sequence>MDTKQLDMLFIIAISISVPLCILIPILDIIFSLPPVVLYTLLPFGIILALIAIVASVLRIR</sequence>
<reference evidence="2 3" key="1">
    <citation type="submission" date="2023-07" db="EMBL/GenBank/DDBJ databases">
        <title>Genomic Encyclopedia of Type Strains, Phase IV (KMG-IV): sequencing the most valuable type-strain genomes for metagenomic binning, comparative biology and taxonomic classification.</title>
        <authorList>
            <person name="Goeker M."/>
        </authorList>
    </citation>
    <scope>NUCLEOTIDE SEQUENCE [LARGE SCALE GENOMIC DNA]</scope>
    <source>
        <strain evidence="2 3">DSM 15448</strain>
    </source>
</reference>
<feature type="transmembrane region" description="Helical" evidence="1">
    <location>
        <begin position="9"/>
        <end position="31"/>
    </location>
</feature>
<keyword evidence="2" id="KW-0282">Flagellum</keyword>
<dbReference type="Proteomes" id="UP001236723">
    <property type="component" value="Unassembled WGS sequence"/>
</dbReference>
<keyword evidence="1" id="KW-0472">Membrane</keyword>
<protein>
    <submittedName>
        <fullName evidence="2">Flagellar biosynthesis component FlhA</fullName>
    </submittedName>
</protein>
<evidence type="ECO:0000313" key="2">
    <source>
        <dbReference type="EMBL" id="MDQ0350364.1"/>
    </source>
</evidence>
<keyword evidence="1" id="KW-1133">Transmembrane helix</keyword>
<gene>
    <name evidence="2" type="ORF">J2R98_000167</name>
</gene>
<name>A0ABU0DPV4_9BACI</name>
<keyword evidence="3" id="KW-1185">Reference proteome</keyword>
<accession>A0ABU0DPV4</accession>
<dbReference type="RefSeq" id="WP_307065144.1">
    <property type="nucleotide sequence ID" value="NZ_JAUSUP010000001.1"/>
</dbReference>
<feature type="transmembrane region" description="Helical" evidence="1">
    <location>
        <begin position="37"/>
        <end position="58"/>
    </location>
</feature>
<keyword evidence="2" id="KW-0966">Cell projection</keyword>
<proteinExistence type="predicted"/>
<dbReference type="EMBL" id="JAUSUP010000001">
    <property type="protein sequence ID" value="MDQ0350364.1"/>
    <property type="molecule type" value="Genomic_DNA"/>
</dbReference>
<keyword evidence="1" id="KW-0812">Transmembrane</keyword>
<comment type="caution">
    <text evidence="2">The sequence shown here is derived from an EMBL/GenBank/DDBJ whole genome shotgun (WGS) entry which is preliminary data.</text>
</comment>
<keyword evidence="2" id="KW-0969">Cilium</keyword>
<evidence type="ECO:0000313" key="3">
    <source>
        <dbReference type="Proteomes" id="UP001236723"/>
    </source>
</evidence>
<organism evidence="2 3">
    <name type="scientific">Alkalibacillus filiformis</name>
    <dbReference type="NCBI Taxonomy" id="200990"/>
    <lineage>
        <taxon>Bacteria</taxon>
        <taxon>Bacillati</taxon>
        <taxon>Bacillota</taxon>
        <taxon>Bacilli</taxon>
        <taxon>Bacillales</taxon>
        <taxon>Bacillaceae</taxon>
        <taxon>Alkalibacillus</taxon>
    </lineage>
</organism>